<evidence type="ECO:0000259" key="8">
    <source>
        <dbReference type="PROSITE" id="PS50801"/>
    </source>
</evidence>
<evidence type="ECO:0000256" key="4">
    <source>
        <dbReference type="ARBA" id="ARBA00022989"/>
    </source>
</evidence>
<keyword evidence="4 7" id="KW-1133">Transmembrane helix</keyword>
<keyword evidence="6" id="KW-0853">WD repeat</keyword>
<sequence>MEESEEIVSDGGHEAAAAAAIMDTESRLVEGEKNMDVKVAPALISVHPFEKSVVVAVGSELRLFNLEGDCSVSLKDDSGGLLHSDAIRAITFGANGRLFVSAGDDKLVKIWATSSWHCVCSVSADKRVSAVAISHNGKYVAFADKFGVIWLITLDEDDANRSKVDNKAVPIIGHYCSIVTRLEFSPDDRFIASSDRDFKIRVRLWDFFSGLLLATCEVGAKAELLQSTRTKDSYPPVTDLFSSSDGMIIAVAIQSLHGIVLLNCDFSDRTLSVAKVVTLEENYFPTSLALSTFTQRMWTIMGASNDLAPSTTQLPTRIRVISGFCKDRSNDNGHDPIVLEDNEVPGGQKLLSHLQGSPDVTKEDTALAAAAEAVKDMPTVAFGHERLLSDLLQFSASNLLAVFVAVIFSVPHSKAKGSLFLPAKLSKIDSTERATLSSIPLNDTGPTALENSDAVFPSGTVDGVEQTGHVPIPPSRTFLATFRDNLKETFFPDDPLRQFKNERGSRRFLMGLKYFFPVLEWLPSYGRSTFKSDLVAGITIASLAIPQGISYAKLANLPPILGLYSSFVPPLVYAMMGSSKDLAVGTVAVASLLIALGFIVDFLSHATIVGFMAGAATVVCLQQLKGMLGLQHFTTATDLVSVMESVFTQTHQSKKGPKFFWVSAAAPLTSVILGSLLVYFTHAENHGVQVVSSHNLLAATVQINPESSAITVQIGYLKKGLNPPSLTTLVFSPPHMAVALKTGIITAIIALAEGIAVGRSFAMFKNYHIDGNKEMIAFGMMNIAGSFTSCYLTTGPFSRSAVNYNAGCKTAMSNVVMAVAVAITLLFLTPLFHYTPLVVLSAIIVAAMLGLINYEAAMHLWQVDKIDFCVCMGAYLGVVFGSVEIGLVIAVAISILRVLLFVARPRTTVLGNIPNSSIYRRMDQYSEAQSIPGVLILRVDAPIYFANASYLRERISRWMDEEEEKLQSKGEIGIQYVILDLGAVGSIDSSGIDMLKEINKSMDRKGVQLVLANPGSEVMKKLDKSKALETIRQQWIFLTVAEAVAACNSFSQHPCKSDLANHETDCDSVV</sequence>
<feature type="transmembrane region" description="Helical" evidence="7">
    <location>
        <begin position="837"/>
        <end position="854"/>
    </location>
</feature>
<proteinExistence type="predicted"/>
<dbReference type="STRING" id="52838.A0A4S8JKA1"/>
<evidence type="ECO:0000313" key="9">
    <source>
        <dbReference type="EMBL" id="THU62558.1"/>
    </source>
</evidence>
<dbReference type="Pfam" id="PF00916">
    <property type="entry name" value="Sulfate_transp"/>
    <property type="match status" value="2"/>
</dbReference>
<dbReference type="Pfam" id="PF01740">
    <property type="entry name" value="STAS"/>
    <property type="match status" value="1"/>
</dbReference>
<dbReference type="InterPro" id="IPR036322">
    <property type="entry name" value="WD40_repeat_dom_sf"/>
</dbReference>
<feature type="transmembrane region" description="Helical" evidence="7">
    <location>
        <begin position="874"/>
        <end position="900"/>
    </location>
</feature>
<dbReference type="PROSITE" id="PS50082">
    <property type="entry name" value="WD_REPEATS_2"/>
    <property type="match status" value="1"/>
</dbReference>
<feature type="transmembrane region" description="Helical" evidence="7">
    <location>
        <begin position="659"/>
        <end position="680"/>
    </location>
</feature>
<dbReference type="InterPro" id="IPR015943">
    <property type="entry name" value="WD40/YVTN_repeat-like_dom_sf"/>
</dbReference>
<comment type="subcellular location">
    <subcellularLocation>
        <location evidence="1">Membrane</location>
        <topology evidence="1">Multi-pass membrane protein</topology>
    </subcellularLocation>
</comment>
<feature type="repeat" description="WD" evidence="6">
    <location>
        <begin position="83"/>
        <end position="111"/>
    </location>
</feature>
<dbReference type="Proteomes" id="UP000317650">
    <property type="component" value="Chromosome 1"/>
</dbReference>
<dbReference type="InterPro" id="IPR002645">
    <property type="entry name" value="STAS_dom"/>
</dbReference>
<dbReference type="PROSITE" id="PS50294">
    <property type="entry name" value="WD_REPEATS_REGION"/>
    <property type="match status" value="1"/>
</dbReference>
<dbReference type="InterPro" id="IPR036513">
    <property type="entry name" value="STAS_dom_sf"/>
</dbReference>
<dbReference type="Gene3D" id="3.30.750.24">
    <property type="entry name" value="STAS domain"/>
    <property type="match status" value="1"/>
</dbReference>
<evidence type="ECO:0000256" key="7">
    <source>
        <dbReference type="SAM" id="Phobius"/>
    </source>
</evidence>
<dbReference type="SUPFAM" id="SSF50978">
    <property type="entry name" value="WD40 repeat-like"/>
    <property type="match status" value="1"/>
</dbReference>
<dbReference type="SUPFAM" id="SSF52091">
    <property type="entry name" value="SpoIIaa-like"/>
    <property type="match status" value="1"/>
</dbReference>
<dbReference type="FunFam" id="3.30.750.24:FF:000002">
    <property type="entry name" value="Sulfate transporter 31"/>
    <property type="match status" value="1"/>
</dbReference>
<reference evidence="9 10" key="1">
    <citation type="journal article" date="2019" name="Nat. Plants">
        <title>Genome sequencing of Musa balbisiana reveals subgenome evolution and function divergence in polyploid bananas.</title>
        <authorList>
            <person name="Yao X."/>
        </authorList>
    </citation>
    <scope>NUCLEOTIDE SEQUENCE [LARGE SCALE GENOMIC DNA]</scope>
    <source>
        <strain evidence="10">cv. DH-PKW</strain>
        <tissue evidence="9">Leaves</tissue>
    </source>
</reference>
<accession>A0A4S8JKA1</accession>
<dbReference type="NCBIfam" id="TIGR00815">
    <property type="entry name" value="sulP"/>
    <property type="match status" value="1"/>
</dbReference>
<feature type="transmembrane region" description="Helical" evidence="7">
    <location>
        <begin position="814"/>
        <end position="832"/>
    </location>
</feature>
<evidence type="ECO:0000256" key="1">
    <source>
        <dbReference type="ARBA" id="ARBA00004141"/>
    </source>
</evidence>
<dbReference type="InterPro" id="IPR001902">
    <property type="entry name" value="SLC26A/SulP_fam"/>
</dbReference>
<feature type="transmembrane region" description="Helical" evidence="7">
    <location>
        <begin position="582"/>
        <end position="600"/>
    </location>
</feature>
<feature type="domain" description="STAS" evidence="8">
    <location>
        <begin position="924"/>
        <end position="1047"/>
    </location>
</feature>
<organism evidence="9 10">
    <name type="scientific">Musa balbisiana</name>
    <name type="common">Banana</name>
    <dbReference type="NCBI Taxonomy" id="52838"/>
    <lineage>
        <taxon>Eukaryota</taxon>
        <taxon>Viridiplantae</taxon>
        <taxon>Streptophyta</taxon>
        <taxon>Embryophyta</taxon>
        <taxon>Tracheophyta</taxon>
        <taxon>Spermatophyta</taxon>
        <taxon>Magnoliopsida</taxon>
        <taxon>Liliopsida</taxon>
        <taxon>Zingiberales</taxon>
        <taxon>Musaceae</taxon>
        <taxon>Musa</taxon>
    </lineage>
</organism>
<keyword evidence="5 7" id="KW-0472">Membrane</keyword>
<dbReference type="Gene3D" id="2.130.10.10">
    <property type="entry name" value="YVTN repeat-like/Quinoprotein amine dehydrogenase"/>
    <property type="match status" value="2"/>
</dbReference>
<evidence type="ECO:0000313" key="10">
    <source>
        <dbReference type="Proteomes" id="UP000317650"/>
    </source>
</evidence>
<keyword evidence="10" id="KW-1185">Reference proteome</keyword>
<dbReference type="AlphaFoldDB" id="A0A4S8JKA1"/>
<keyword evidence="3 7" id="KW-0812">Transmembrane</keyword>
<feature type="transmembrane region" description="Helical" evidence="7">
    <location>
        <begin position="776"/>
        <end position="794"/>
    </location>
</feature>
<dbReference type="PROSITE" id="PS01130">
    <property type="entry name" value="SLC26A"/>
    <property type="match status" value="1"/>
</dbReference>
<name>A0A4S8JKA1_MUSBA</name>
<dbReference type="InterPro" id="IPR018045">
    <property type="entry name" value="S04_transporter_CS"/>
</dbReference>
<feature type="transmembrane region" description="Helical" evidence="7">
    <location>
        <begin position="743"/>
        <end position="764"/>
    </location>
</feature>
<keyword evidence="2" id="KW-0813">Transport</keyword>
<dbReference type="Pfam" id="PF00400">
    <property type="entry name" value="WD40"/>
    <property type="match status" value="2"/>
</dbReference>
<protein>
    <recommendedName>
        <fullName evidence="8">STAS domain-containing protein</fullName>
    </recommendedName>
</protein>
<dbReference type="GO" id="GO:0008271">
    <property type="term" value="F:secondary active sulfate transmembrane transporter activity"/>
    <property type="evidence" value="ECO:0007669"/>
    <property type="project" value="InterPro"/>
</dbReference>
<dbReference type="PROSITE" id="PS50801">
    <property type="entry name" value="STAS"/>
    <property type="match status" value="1"/>
</dbReference>
<evidence type="ECO:0000256" key="5">
    <source>
        <dbReference type="ARBA" id="ARBA00023136"/>
    </source>
</evidence>
<dbReference type="InterPro" id="IPR011547">
    <property type="entry name" value="SLC26A/SulP_dom"/>
</dbReference>
<evidence type="ECO:0000256" key="3">
    <source>
        <dbReference type="ARBA" id="ARBA00022692"/>
    </source>
</evidence>
<dbReference type="InterPro" id="IPR001680">
    <property type="entry name" value="WD40_rpt"/>
</dbReference>
<dbReference type="GO" id="GO:0016020">
    <property type="term" value="C:membrane"/>
    <property type="evidence" value="ECO:0007669"/>
    <property type="project" value="UniProtKB-SubCell"/>
</dbReference>
<evidence type="ECO:0000256" key="6">
    <source>
        <dbReference type="PROSITE-ProRule" id="PRU00221"/>
    </source>
</evidence>
<dbReference type="PANTHER" id="PTHR11814">
    <property type="entry name" value="SULFATE TRANSPORTER"/>
    <property type="match status" value="1"/>
</dbReference>
<comment type="caution">
    <text evidence="9">The sequence shown here is derived from an EMBL/GenBank/DDBJ whole genome shotgun (WGS) entry which is preliminary data.</text>
</comment>
<dbReference type="CDD" id="cd07042">
    <property type="entry name" value="STAS_SulP_like_sulfate_transporter"/>
    <property type="match status" value="1"/>
</dbReference>
<gene>
    <name evidence="9" type="ORF">C4D60_Mb01t06390</name>
</gene>
<dbReference type="SMART" id="SM00320">
    <property type="entry name" value="WD40"/>
    <property type="match status" value="3"/>
</dbReference>
<evidence type="ECO:0000256" key="2">
    <source>
        <dbReference type="ARBA" id="ARBA00022448"/>
    </source>
</evidence>
<dbReference type="EMBL" id="PYDT01000004">
    <property type="protein sequence ID" value="THU62558.1"/>
    <property type="molecule type" value="Genomic_DNA"/>
</dbReference>